<keyword evidence="5" id="KW-0812">Transmembrane</keyword>
<dbReference type="GO" id="GO:0016491">
    <property type="term" value="F:oxidoreductase activity"/>
    <property type="evidence" value="ECO:0007669"/>
    <property type="project" value="UniProtKB-KW"/>
</dbReference>
<evidence type="ECO:0008006" key="8">
    <source>
        <dbReference type="Google" id="ProtNLM"/>
    </source>
</evidence>
<comment type="pathway">
    <text evidence="1">Mycotoxin biosynthesis.</text>
</comment>
<evidence type="ECO:0000256" key="2">
    <source>
        <dbReference type="ARBA" id="ARBA00023002"/>
    </source>
</evidence>
<sequence>MSQSTSVPLLKDGEWKEEADTSFESDYQEFPISEPHQQRKSLSRGLAALEIIGVLLLGLCCVYLLRYLTSAYPHQPRPGSAGPLRESLVPQIFEERPIFSQPPSDESNAAWAAMIPKGRGFVKVKDENPDGDTDGLYCVSVFHQLHCLDMLRRGYYAAVERADRNPTPTVAPDGGPFSPVPGDFTHRHGGSSHHEDSSSHMEHCFDYLLQALACAADPTLEKRNETISGVRGWGTTHQCHDFETLKKWTEEHRYNDEEGISN</sequence>
<evidence type="ECO:0000256" key="4">
    <source>
        <dbReference type="SAM" id="MobiDB-lite"/>
    </source>
</evidence>
<keyword evidence="2" id="KW-0560">Oxidoreductase</keyword>
<evidence type="ECO:0000313" key="6">
    <source>
        <dbReference type="EMBL" id="KAF2186413.1"/>
    </source>
</evidence>
<keyword evidence="7" id="KW-1185">Reference proteome</keyword>
<dbReference type="AlphaFoldDB" id="A0A6A6E5H6"/>
<dbReference type="InterPro" id="IPR021765">
    <property type="entry name" value="UstYa-like"/>
</dbReference>
<evidence type="ECO:0000256" key="5">
    <source>
        <dbReference type="SAM" id="Phobius"/>
    </source>
</evidence>
<gene>
    <name evidence="6" type="ORF">K469DRAFT_151373</name>
</gene>
<evidence type="ECO:0000256" key="3">
    <source>
        <dbReference type="ARBA" id="ARBA00035112"/>
    </source>
</evidence>
<name>A0A6A6E5H6_9PEZI</name>
<feature type="region of interest" description="Disordered" evidence="4">
    <location>
        <begin position="165"/>
        <end position="197"/>
    </location>
</feature>
<comment type="similarity">
    <text evidence="3">Belongs to the ustYa family.</text>
</comment>
<dbReference type="GO" id="GO:0043386">
    <property type="term" value="P:mycotoxin biosynthetic process"/>
    <property type="evidence" value="ECO:0007669"/>
    <property type="project" value="InterPro"/>
</dbReference>
<evidence type="ECO:0000256" key="1">
    <source>
        <dbReference type="ARBA" id="ARBA00004685"/>
    </source>
</evidence>
<feature type="transmembrane region" description="Helical" evidence="5">
    <location>
        <begin position="46"/>
        <end position="68"/>
    </location>
</feature>
<dbReference type="Proteomes" id="UP000800200">
    <property type="component" value="Unassembled WGS sequence"/>
</dbReference>
<organism evidence="6 7">
    <name type="scientific">Zopfia rhizophila CBS 207.26</name>
    <dbReference type="NCBI Taxonomy" id="1314779"/>
    <lineage>
        <taxon>Eukaryota</taxon>
        <taxon>Fungi</taxon>
        <taxon>Dikarya</taxon>
        <taxon>Ascomycota</taxon>
        <taxon>Pezizomycotina</taxon>
        <taxon>Dothideomycetes</taxon>
        <taxon>Dothideomycetes incertae sedis</taxon>
        <taxon>Zopfiaceae</taxon>
        <taxon>Zopfia</taxon>
    </lineage>
</organism>
<accession>A0A6A6E5H6</accession>
<dbReference type="Pfam" id="PF11807">
    <property type="entry name" value="UstYa"/>
    <property type="match status" value="1"/>
</dbReference>
<dbReference type="PANTHER" id="PTHR33365:SF11">
    <property type="entry name" value="TAT PATHWAY SIGNAL SEQUENCE"/>
    <property type="match status" value="1"/>
</dbReference>
<dbReference type="OrthoDB" id="3687641at2759"/>
<keyword evidence="5" id="KW-0472">Membrane</keyword>
<reference evidence="6" key="1">
    <citation type="journal article" date="2020" name="Stud. Mycol.">
        <title>101 Dothideomycetes genomes: a test case for predicting lifestyles and emergence of pathogens.</title>
        <authorList>
            <person name="Haridas S."/>
            <person name="Albert R."/>
            <person name="Binder M."/>
            <person name="Bloem J."/>
            <person name="Labutti K."/>
            <person name="Salamov A."/>
            <person name="Andreopoulos B."/>
            <person name="Baker S."/>
            <person name="Barry K."/>
            <person name="Bills G."/>
            <person name="Bluhm B."/>
            <person name="Cannon C."/>
            <person name="Castanera R."/>
            <person name="Culley D."/>
            <person name="Daum C."/>
            <person name="Ezra D."/>
            <person name="Gonzalez J."/>
            <person name="Henrissat B."/>
            <person name="Kuo A."/>
            <person name="Liang C."/>
            <person name="Lipzen A."/>
            <person name="Lutzoni F."/>
            <person name="Magnuson J."/>
            <person name="Mondo S."/>
            <person name="Nolan M."/>
            <person name="Ohm R."/>
            <person name="Pangilinan J."/>
            <person name="Park H.-J."/>
            <person name="Ramirez L."/>
            <person name="Alfaro M."/>
            <person name="Sun H."/>
            <person name="Tritt A."/>
            <person name="Yoshinaga Y."/>
            <person name="Zwiers L.-H."/>
            <person name="Turgeon B."/>
            <person name="Goodwin S."/>
            <person name="Spatafora J."/>
            <person name="Crous P."/>
            <person name="Grigoriev I."/>
        </authorList>
    </citation>
    <scope>NUCLEOTIDE SEQUENCE</scope>
    <source>
        <strain evidence="6">CBS 207.26</strain>
    </source>
</reference>
<dbReference type="PANTHER" id="PTHR33365">
    <property type="entry name" value="YALI0B05434P"/>
    <property type="match status" value="1"/>
</dbReference>
<proteinExistence type="inferred from homology"/>
<dbReference type="EMBL" id="ML994630">
    <property type="protein sequence ID" value="KAF2186413.1"/>
    <property type="molecule type" value="Genomic_DNA"/>
</dbReference>
<keyword evidence="5" id="KW-1133">Transmembrane helix</keyword>
<evidence type="ECO:0000313" key="7">
    <source>
        <dbReference type="Proteomes" id="UP000800200"/>
    </source>
</evidence>
<protein>
    <recommendedName>
        <fullName evidence="8">Tat pathway signal sequence</fullName>
    </recommendedName>
</protein>